<proteinExistence type="predicted"/>
<accession>A0AAE8W0C7</accession>
<dbReference type="InterPro" id="IPR036890">
    <property type="entry name" value="HATPase_C_sf"/>
</dbReference>
<dbReference type="AlphaFoldDB" id="A0AAE8W0C7"/>
<sequence>MRLPRDLRSPGVARATLRAVLDAHDLSQHTATAELLATELLTNAHEHTNHEYALGVLEVGGRLLVAVGDRDRRVPPGFKGGVPAGPNAEWGRGLQLVRACSEYRGVSVFGESAAPWGGKLLWVDCGSVAG</sequence>
<dbReference type="Gene3D" id="3.30.565.10">
    <property type="entry name" value="Histidine kinase-like ATPase, C-terminal domain"/>
    <property type="match status" value="1"/>
</dbReference>
<organism evidence="1 2">
    <name type="scientific">Streptomyces ipomoeae</name>
    <dbReference type="NCBI Taxonomy" id="103232"/>
    <lineage>
        <taxon>Bacteria</taxon>
        <taxon>Bacillati</taxon>
        <taxon>Actinomycetota</taxon>
        <taxon>Actinomycetes</taxon>
        <taxon>Kitasatosporales</taxon>
        <taxon>Streptomycetaceae</taxon>
        <taxon>Streptomyces</taxon>
    </lineage>
</organism>
<gene>
    <name evidence="1" type="ORF">Sipo8835_22655</name>
</gene>
<protein>
    <recommendedName>
        <fullName evidence="3">ATP-binding protein</fullName>
    </recommendedName>
</protein>
<comment type="caution">
    <text evidence="1">The sequence shown here is derived from an EMBL/GenBank/DDBJ whole genome shotgun (WGS) entry which is preliminary data.</text>
</comment>
<name>A0AAE8W0C7_9ACTN</name>
<dbReference type="Proteomes" id="UP000318720">
    <property type="component" value="Unassembled WGS sequence"/>
</dbReference>
<dbReference type="SUPFAM" id="SSF55874">
    <property type="entry name" value="ATPase domain of HSP90 chaperone/DNA topoisomerase II/histidine kinase"/>
    <property type="match status" value="1"/>
</dbReference>
<dbReference type="CDD" id="cd16936">
    <property type="entry name" value="HATPase_RsbW-like"/>
    <property type="match status" value="1"/>
</dbReference>
<dbReference type="InterPro" id="IPR050267">
    <property type="entry name" value="Anti-sigma-factor_SerPK"/>
</dbReference>
<evidence type="ECO:0000313" key="1">
    <source>
        <dbReference type="EMBL" id="TQE31078.1"/>
    </source>
</evidence>
<dbReference type="PANTHER" id="PTHR35526">
    <property type="entry name" value="ANTI-SIGMA-F FACTOR RSBW-RELATED"/>
    <property type="match status" value="1"/>
</dbReference>
<dbReference type="EMBL" id="SPAZ01000186">
    <property type="protein sequence ID" value="TQE31078.1"/>
    <property type="molecule type" value="Genomic_DNA"/>
</dbReference>
<evidence type="ECO:0008006" key="3">
    <source>
        <dbReference type="Google" id="ProtNLM"/>
    </source>
</evidence>
<reference evidence="1 2" key="1">
    <citation type="submission" date="2019-03" db="EMBL/GenBank/DDBJ databases">
        <title>Comparative genomic analyses of the sweetpotato soil rot pathogen, Streptomyces ipomoeae.</title>
        <authorList>
            <person name="Ruschel Soares N."/>
            <person name="Badger J.H."/>
            <person name="Huguet-Tapia J.C."/>
            <person name="Clark C.A."/>
            <person name="Pettis G.S."/>
        </authorList>
    </citation>
    <scope>NUCLEOTIDE SEQUENCE [LARGE SCALE GENOMIC DNA]</scope>
    <source>
        <strain evidence="1 2">88-35</strain>
    </source>
</reference>
<dbReference type="PANTHER" id="PTHR35526:SF3">
    <property type="entry name" value="ANTI-SIGMA-F FACTOR RSBW"/>
    <property type="match status" value="1"/>
</dbReference>
<evidence type="ECO:0000313" key="2">
    <source>
        <dbReference type="Proteomes" id="UP000318720"/>
    </source>
</evidence>